<comment type="caution">
    <text evidence="1">The sequence shown here is derived from an EMBL/GenBank/DDBJ whole genome shotgun (WGS) entry which is preliminary data.</text>
</comment>
<gene>
    <name evidence="1" type="ORF">E2C01_033339</name>
</gene>
<evidence type="ECO:0000313" key="1">
    <source>
        <dbReference type="EMBL" id="MPC39790.1"/>
    </source>
</evidence>
<reference evidence="1 2" key="1">
    <citation type="submission" date="2019-05" db="EMBL/GenBank/DDBJ databases">
        <title>Another draft genome of Portunus trituberculatus and its Hox gene families provides insights of decapod evolution.</title>
        <authorList>
            <person name="Jeong J.-H."/>
            <person name="Song I."/>
            <person name="Kim S."/>
            <person name="Choi T."/>
            <person name="Kim D."/>
            <person name="Ryu S."/>
            <person name="Kim W."/>
        </authorList>
    </citation>
    <scope>NUCLEOTIDE SEQUENCE [LARGE SCALE GENOMIC DNA]</scope>
    <source>
        <tissue evidence="1">Muscle</tissue>
    </source>
</reference>
<sequence length="73" mass="7959">MSNELLTSQHSQECLFVCSAADGHGQITCSHLGVGACRPLQYNLLGSLGILVTVYLAEIYHWQLPTRAAVRIC</sequence>
<dbReference type="EMBL" id="VSRR010004480">
    <property type="protein sequence ID" value="MPC39790.1"/>
    <property type="molecule type" value="Genomic_DNA"/>
</dbReference>
<keyword evidence="2" id="KW-1185">Reference proteome</keyword>
<evidence type="ECO:0000313" key="2">
    <source>
        <dbReference type="Proteomes" id="UP000324222"/>
    </source>
</evidence>
<organism evidence="1 2">
    <name type="scientific">Portunus trituberculatus</name>
    <name type="common">Swimming crab</name>
    <name type="synonym">Neptunus trituberculatus</name>
    <dbReference type="NCBI Taxonomy" id="210409"/>
    <lineage>
        <taxon>Eukaryota</taxon>
        <taxon>Metazoa</taxon>
        <taxon>Ecdysozoa</taxon>
        <taxon>Arthropoda</taxon>
        <taxon>Crustacea</taxon>
        <taxon>Multicrustacea</taxon>
        <taxon>Malacostraca</taxon>
        <taxon>Eumalacostraca</taxon>
        <taxon>Eucarida</taxon>
        <taxon>Decapoda</taxon>
        <taxon>Pleocyemata</taxon>
        <taxon>Brachyura</taxon>
        <taxon>Eubrachyura</taxon>
        <taxon>Portunoidea</taxon>
        <taxon>Portunidae</taxon>
        <taxon>Portuninae</taxon>
        <taxon>Portunus</taxon>
    </lineage>
</organism>
<dbReference type="Proteomes" id="UP000324222">
    <property type="component" value="Unassembled WGS sequence"/>
</dbReference>
<protein>
    <submittedName>
        <fullName evidence="1">Uncharacterized protein</fullName>
    </submittedName>
</protein>
<proteinExistence type="predicted"/>
<dbReference type="AlphaFoldDB" id="A0A5B7EXL7"/>
<accession>A0A5B7EXL7</accession>
<name>A0A5B7EXL7_PORTR</name>